<gene>
    <name evidence="2" type="ORF">FA15DRAFT_323334</name>
</gene>
<keyword evidence="3" id="KW-1185">Reference proteome</keyword>
<evidence type="ECO:0000256" key="1">
    <source>
        <dbReference type="SAM" id="MobiDB-lite"/>
    </source>
</evidence>
<evidence type="ECO:0000313" key="3">
    <source>
        <dbReference type="Proteomes" id="UP000307440"/>
    </source>
</evidence>
<dbReference type="Proteomes" id="UP000307440">
    <property type="component" value="Unassembled WGS sequence"/>
</dbReference>
<dbReference type="OrthoDB" id="3067187at2759"/>
<feature type="compositionally biased region" description="Polar residues" evidence="1">
    <location>
        <begin position="238"/>
        <end position="265"/>
    </location>
</feature>
<feature type="region of interest" description="Disordered" evidence="1">
    <location>
        <begin position="194"/>
        <end position="323"/>
    </location>
</feature>
<dbReference type="AlphaFoldDB" id="A0A5C3KZJ5"/>
<reference evidence="2 3" key="1">
    <citation type="journal article" date="2019" name="Nat. Ecol. Evol.">
        <title>Megaphylogeny resolves global patterns of mushroom evolution.</title>
        <authorList>
            <person name="Varga T."/>
            <person name="Krizsan K."/>
            <person name="Foldi C."/>
            <person name="Dima B."/>
            <person name="Sanchez-Garcia M."/>
            <person name="Sanchez-Ramirez S."/>
            <person name="Szollosi G.J."/>
            <person name="Szarkandi J.G."/>
            <person name="Papp V."/>
            <person name="Albert L."/>
            <person name="Andreopoulos W."/>
            <person name="Angelini C."/>
            <person name="Antonin V."/>
            <person name="Barry K.W."/>
            <person name="Bougher N.L."/>
            <person name="Buchanan P."/>
            <person name="Buyck B."/>
            <person name="Bense V."/>
            <person name="Catcheside P."/>
            <person name="Chovatia M."/>
            <person name="Cooper J."/>
            <person name="Damon W."/>
            <person name="Desjardin D."/>
            <person name="Finy P."/>
            <person name="Geml J."/>
            <person name="Haridas S."/>
            <person name="Hughes K."/>
            <person name="Justo A."/>
            <person name="Karasinski D."/>
            <person name="Kautmanova I."/>
            <person name="Kiss B."/>
            <person name="Kocsube S."/>
            <person name="Kotiranta H."/>
            <person name="LaButti K.M."/>
            <person name="Lechner B.E."/>
            <person name="Liimatainen K."/>
            <person name="Lipzen A."/>
            <person name="Lukacs Z."/>
            <person name="Mihaltcheva S."/>
            <person name="Morgado L.N."/>
            <person name="Niskanen T."/>
            <person name="Noordeloos M.E."/>
            <person name="Ohm R.A."/>
            <person name="Ortiz-Santana B."/>
            <person name="Ovrebo C."/>
            <person name="Racz N."/>
            <person name="Riley R."/>
            <person name="Savchenko A."/>
            <person name="Shiryaev A."/>
            <person name="Soop K."/>
            <person name="Spirin V."/>
            <person name="Szebenyi C."/>
            <person name="Tomsovsky M."/>
            <person name="Tulloss R.E."/>
            <person name="Uehling J."/>
            <person name="Grigoriev I.V."/>
            <person name="Vagvolgyi C."/>
            <person name="Papp T."/>
            <person name="Martin F.M."/>
            <person name="Miettinen O."/>
            <person name="Hibbett D.S."/>
            <person name="Nagy L.G."/>
        </authorList>
    </citation>
    <scope>NUCLEOTIDE SEQUENCE [LARGE SCALE GENOMIC DNA]</scope>
    <source>
        <strain evidence="2 3">CBS 121175</strain>
    </source>
</reference>
<proteinExistence type="predicted"/>
<dbReference type="EMBL" id="ML210181">
    <property type="protein sequence ID" value="TFK25834.1"/>
    <property type="molecule type" value="Genomic_DNA"/>
</dbReference>
<name>A0A5C3KZJ5_COPMA</name>
<sequence length="420" mass="46037">MVMSRDRIPIYTVSQPQTTKGISRPNAEQLSISLAPLVTQRSLLFRVQTELGDKESYAALSAVSTASEESFWTLSAKSASVSGHGHEAGTPSLATGVSFASVYSQESFQERLIPIIASSAPIPRRTNPGIHADPRRYAIAFSPTMEWEKIGSMLSPSEMGLDFATQPHSFSLTENNMSAEPVSSDPPRRVIIFTRPETNKEDVTADSASTDSPRKRIRKDSTSNVISLSRQLSKRASVKTTKVVSTMLSRLSLDPSQSKATTRSPQQRDKKRPPSLRHLPPIQFSPSPIVLPSFADSAEPTTSTSAPPSAQPLVPPPELTSANALVDWPTDNFDAPRSKHDAMQRIKTLREEAQSKSPGISPHSPRKSARTKTHRRYASSPSLSQFNQRDMDIPPPLPSGSKYLSQFTIPPVPKWKIPHN</sequence>
<evidence type="ECO:0000313" key="2">
    <source>
        <dbReference type="EMBL" id="TFK25834.1"/>
    </source>
</evidence>
<accession>A0A5C3KZJ5</accession>
<organism evidence="2 3">
    <name type="scientific">Coprinopsis marcescibilis</name>
    <name type="common">Agaric fungus</name>
    <name type="synonym">Psathyrella marcescibilis</name>
    <dbReference type="NCBI Taxonomy" id="230819"/>
    <lineage>
        <taxon>Eukaryota</taxon>
        <taxon>Fungi</taxon>
        <taxon>Dikarya</taxon>
        <taxon>Basidiomycota</taxon>
        <taxon>Agaricomycotina</taxon>
        <taxon>Agaricomycetes</taxon>
        <taxon>Agaricomycetidae</taxon>
        <taxon>Agaricales</taxon>
        <taxon>Agaricineae</taxon>
        <taxon>Psathyrellaceae</taxon>
        <taxon>Coprinopsis</taxon>
    </lineage>
</organism>
<feature type="compositionally biased region" description="Basic residues" evidence="1">
    <location>
        <begin position="364"/>
        <end position="377"/>
    </location>
</feature>
<feature type="compositionally biased region" description="Polar residues" evidence="1">
    <location>
        <begin position="379"/>
        <end position="388"/>
    </location>
</feature>
<feature type="compositionally biased region" description="Pro residues" evidence="1">
    <location>
        <begin position="309"/>
        <end position="318"/>
    </location>
</feature>
<feature type="region of interest" description="Disordered" evidence="1">
    <location>
        <begin position="347"/>
        <end position="420"/>
    </location>
</feature>
<feature type="compositionally biased region" description="Polar residues" evidence="1">
    <location>
        <begin position="222"/>
        <end position="231"/>
    </location>
</feature>
<protein>
    <submittedName>
        <fullName evidence="2">Uncharacterized protein</fullName>
    </submittedName>
</protein>